<dbReference type="EMBL" id="BRXU01000066">
    <property type="protein sequence ID" value="GLC62559.1"/>
    <property type="molecule type" value="Genomic_DNA"/>
</dbReference>
<reference evidence="1 2" key="1">
    <citation type="journal article" date="2023" name="Commun. Biol.">
        <title>Reorganization of the ancestral sex-determining regions during the evolution of trioecy in Pleodorina starrii.</title>
        <authorList>
            <person name="Takahashi K."/>
            <person name="Suzuki S."/>
            <person name="Kawai-Toyooka H."/>
            <person name="Yamamoto K."/>
            <person name="Hamaji T."/>
            <person name="Ootsuki R."/>
            <person name="Yamaguchi H."/>
            <person name="Kawachi M."/>
            <person name="Higashiyama T."/>
            <person name="Nozaki H."/>
        </authorList>
    </citation>
    <scope>NUCLEOTIDE SEQUENCE [LARGE SCALE GENOMIC DNA]</scope>
    <source>
        <strain evidence="1 2">NIES-4479</strain>
    </source>
</reference>
<organism evidence="1 2">
    <name type="scientific">Pleodorina starrii</name>
    <dbReference type="NCBI Taxonomy" id="330485"/>
    <lineage>
        <taxon>Eukaryota</taxon>
        <taxon>Viridiplantae</taxon>
        <taxon>Chlorophyta</taxon>
        <taxon>core chlorophytes</taxon>
        <taxon>Chlorophyceae</taxon>
        <taxon>CS clade</taxon>
        <taxon>Chlamydomonadales</taxon>
        <taxon>Volvocaceae</taxon>
        <taxon>Pleodorina</taxon>
    </lineage>
</organism>
<keyword evidence="2" id="KW-1185">Reference proteome</keyword>
<proteinExistence type="predicted"/>
<comment type="caution">
    <text evidence="1">The sequence shown here is derived from an EMBL/GenBank/DDBJ whole genome shotgun (WGS) entry which is preliminary data.</text>
</comment>
<dbReference type="AlphaFoldDB" id="A0A9W6C243"/>
<evidence type="ECO:0000313" key="2">
    <source>
        <dbReference type="Proteomes" id="UP001165080"/>
    </source>
</evidence>
<protein>
    <submittedName>
        <fullName evidence="1">Uncharacterized protein</fullName>
    </submittedName>
</protein>
<name>A0A9W6C243_9CHLO</name>
<gene>
    <name evidence="1" type="primary">PLESTB003689</name>
    <name evidence="1" type="ORF">PLESTB_001912900</name>
</gene>
<accession>A0A9W6C243</accession>
<sequence length="288" mass="32322">MRLSYPVWVRFNGCDRALIWQTDDGTQVTEEDIDAVLVLDGRIVTAFTTEDLTTVAARHGLELKDSDGAVQVLDDVEELLELLASEEIRAQVNATNETIRVCDECDGVWEATDELPGPPLTTIEQFLLLRSRPPLWSELHRLDEAPASTTLILKGGPIFDPVKVAANPQDYLLDIFEHEAEGVELLPLGVVDHVSALWCYLLHVVEEFLDTGRGETSYPDQPLPVVLETVKGKVFFSTDETRVMVEPAPFLDSLLDEAQRFFAWAERNLAEPPMDREVAQLRERLAQL</sequence>
<dbReference type="Proteomes" id="UP001165080">
    <property type="component" value="Unassembled WGS sequence"/>
</dbReference>
<evidence type="ECO:0000313" key="1">
    <source>
        <dbReference type="EMBL" id="GLC62559.1"/>
    </source>
</evidence>